<keyword evidence="5 7" id="KW-1133">Transmembrane helix</keyword>
<evidence type="ECO:0000256" key="4">
    <source>
        <dbReference type="ARBA" id="ARBA00022692"/>
    </source>
</evidence>
<feature type="transmembrane region" description="Helical" evidence="7">
    <location>
        <begin position="104"/>
        <end position="125"/>
    </location>
</feature>
<dbReference type="Pfam" id="PF07690">
    <property type="entry name" value="MFS_1"/>
    <property type="match status" value="1"/>
</dbReference>
<protein>
    <submittedName>
        <fullName evidence="9">MFS transporter</fullName>
    </submittedName>
</protein>
<feature type="transmembrane region" description="Helical" evidence="7">
    <location>
        <begin position="307"/>
        <end position="323"/>
    </location>
</feature>
<feature type="transmembrane region" description="Helical" evidence="7">
    <location>
        <begin position="248"/>
        <end position="269"/>
    </location>
</feature>
<feature type="transmembrane region" description="Helical" evidence="7">
    <location>
        <begin position="373"/>
        <end position="395"/>
    </location>
</feature>
<evidence type="ECO:0000256" key="6">
    <source>
        <dbReference type="ARBA" id="ARBA00023136"/>
    </source>
</evidence>
<dbReference type="AlphaFoldDB" id="A0A512BL52"/>
<dbReference type="GO" id="GO:0022857">
    <property type="term" value="F:transmembrane transporter activity"/>
    <property type="evidence" value="ECO:0007669"/>
    <property type="project" value="InterPro"/>
</dbReference>
<evidence type="ECO:0000256" key="2">
    <source>
        <dbReference type="ARBA" id="ARBA00022448"/>
    </source>
</evidence>
<organism evidence="9 10">
    <name type="scientific">Microvirga aerophila</name>
    <dbReference type="NCBI Taxonomy" id="670291"/>
    <lineage>
        <taxon>Bacteria</taxon>
        <taxon>Pseudomonadati</taxon>
        <taxon>Pseudomonadota</taxon>
        <taxon>Alphaproteobacteria</taxon>
        <taxon>Hyphomicrobiales</taxon>
        <taxon>Methylobacteriaceae</taxon>
        <taxon>Microvirga</taxon>
    </lineage>
</organism>
<feature type="transmembrane region" description="Helical" evidence="7">
    <location>
        <begin position="167"/>
        <end position="191"/>
    </location>
</feature>
<evidence type="ECO:0000256" key="5">
    <source>
        <dbReference type="ARBA" id="ARBA00022989"/>
    </source>
</evidence>
<dbReference type="SUPFAM" id="SSF103473">
    <property type="entry name" value="MFS general substrate transporter"/>
    <property type="match status" value="1"/>
</dbReference>
<dbReference type="InterPro" id="IPR020846">
    <property type="entry name" value="MFS_dom"/>
</dbReference>
<feature type="transmembrane region" description="Helical" evidence="7">
    <location>
        <begin position="215"/>
        <end position="236"/>
    </location>
</feature>
<keyword evidence="4 7" id="KW-0812">Transmembrane</keyword>
<gene>
    <name evidence="9" type="ORF">MAE02_03980</name>
</gene>
<keyword evidence="3" id="KW-1003">Cell membrane</keyword>
<evidence type="ECO:0000313" key="9">
    <source>
        <dbReference type="EMBL" id="GEO12702.1"/>
    </source>
</evidence>
<dbReference type="PROSITE" id="PS50850">
    <property type="entry name" value="MFS"/>
    <property type="match status" value="1"/>
</dbReference>
<keyword evidence="6 7" id="KW-0472">Membrane</keyword>
<dbReference type="OrthoDB" id="7494101at2"/>
<feature type="transmembrane region" description="Helical" evidence="7">
    <location>
        <begin position="344"/>
        <end position="367"/>
    </location>
</feature>
<feature type="transmembrane region" description="Helical" evidence="7">
    <location>
        <begin position="137"/>
        <end position="161"/>
    </location>
</feature>
<feature type="domain" description="Major facilitator superfamily (MFS) profile" evidence="8">
    <location>
        <begin position="13"/>
        <end position="404"/>
    </location>
</feature>
<evidence type="ECO:0000259" key="8">
    <source>
        <dbReference type="PROSITE" id="PS50850"/>
    </source>
</evidence>
<dbReference type="EMBL" id="BJYU01000002">
    <property type="protein sequence ID" value="GEO12702.1"/>
    <property type="molecule type" value="Genomic_DNA"/>
</dbReference>
<reference evidence="9 10" key="1">
    <citation type="submission" date="2019-07" db="EMBL/GenBank/DDBJ databases">
        <title>Whole genome shotgun sequence of Microvirga aerophila NBRC 106136.</title>
        <authorList>
            <person name="Hosoyama A."/>
            <person name="Uohara A."/>
            <person name="Ohji S."/>
            <person name="Ichikawa N."/>
        </authorList>
    </citation>
    <scope>NUCLEOTIDE SEQUENCE [LARGE SCALE GENOMIC DNA]</scope>
    <source>
        <strain evidence="9 10">NBRC 106136</strain>
    </source>
</reference>
<feature type="transmembrane region" description="Helical" evidence="7">
    <location>
        <begin position="12"/>
        <end position="31"/>
    </location>
</feature>
<accession>A0A512BL52</accession>
<dbReference type="InterPro" id="IPR036259">
    <property type="entry name" value="MFS_trans_sf"/>
</dbReference>
<feature type="transmembrane region" description="Helical" evidence="7">
    <location>
        <begin position="78"/>
        <end position="98"/>
    </location>
</feature>
<evidence type="ECO:0000313" key="10">
    <source>
        <dbReference type="Proteomes" id="UP000321085"/>
    </source>
</evidence>
<feature type="transmembrane region" description="Helical" evidence="7">
    <location>
        <begin position="281"/>
        <end position="301"/>
    </location>
</feature>
<feature type="transmembrane region" description="Helical" evidence="7">
    <location>
        <begin position="51"/>
        <end position="71"/>
    </location>
</feature>
<dbReference type="Gene3D" id="1.20.1720.10">
    <property type="entry name" value="Multidrug resistance protein D"/>
    <property type="match status" value="1"/>
</dbReference>
<dbReference type="GO" id="GO:0005886">
    <property type="term" value="C:plasma membrane"/>
    <property type="evidence" value="ECO:0007669"/>
    <property type="project" value="UniProtKB-SubCell"/>
</dbReference>
<evidence type="ECO:0000256" key="3">
    <source>
        <dbReference type="ARBA" id="ARBA00022475"/>
    </source>
</evidence>
<comment type="subcellular location">
    <subcellularLocation>
        <location evidence="1">Cell membrane</location>
        <topology evidence="1">Multi-pass membrane protein</topology>
    </subcellularLocation>
</comment>
<evidence type="ECO:0000256" key="1">
    <source>
        <dbReference type="ARBA" id="ARBA00004651"/>
    </source>
</evidence>
<dbReference type="Proteomes" id="UP000321085">
    <property type="component" value="Unassembled WGS sequence"/>
</dbReference>
<evidence type="ECO:0000256" key="7">
    <source>
        <dbReference type="SAM" id="Phobius"/>
    </source>
</evidence>
<proteinExistence type="predicted"/>
<name>A0A512BL52_9HYPH</name>
<comment type="caution">
    <text evidence="9">The sequence shown here is derived from an EMBL/GenBank/DDBJ whole genome shotgun (WGS) entry which is preliminary data.</text>
</comment>
<dbReference type="RefSeq" id="WP_114184597.1">
    <property type="nucleotide sequence ID" value="NZ_BJYU01000002.1"/>
</dbReference>
<keyword evidence="2" id="KW-0813">Transport</keyword>
<keyword evidence="10" id="KW-1185">Reference proteome</keyword>
<dbReference type="PANTHER" id="PTHR42718:SF46">
    <property type="entry name" value="BLR6921 PROTEIN"/>
    <property type="match status" value="1"/>
</dbReference>
<sequence>MTQNPPNPKQHLAFILIAASTVIAIAGTDLVLPAVPSLPQALGGSIERSQIVLAAYVFGTSVGLVSFGELGARYDRRLLLTVSLGLFAAASLVAAFAPDIESLIAIRFAQGAFGSAPAVFAPGLIRSLYGDAKAVGALGRLGSIESLTPALAPIAGAYLLAVGGWQVSFLLLAALSVAIATALQMSGALLLPRESQIETGTGNGGYGKLLKNPVFLRYALSQAFSLGSLLIFVFGAPAVMTGPLGLDLSAFIVLQVSGISMFILGATLSGRLSTAFGAERLISGGTLLLLTGFIALLLYAVLGGRSLPVIVACSLIVNLGFGLRGPPGFHQAVVASRGDDARGAALVVLGILGTAGIGTAAAAPFISIGLVPITAVATAVALAGCLSLAVLPARFDETIMPLDR</sequence>
<dbReference type="PANTHER" id="PTHR42718">
    <property type="entry name" value="MAJOR FACILITATOR SUPERFAMILY MULTIDRUG TRANSPORTER MFSC"/>
    <property type="match status" value="1"/>
</dbReference>
<dbReference type="InterPro" id="IPR011701">
    <property type="entry name" value="MFS"/>
</dbReference>